<proteinExistence type="inferred from homology"/>
<comment type="caution">
    <text evidence="4">The sequence shown here is derived from an EMBL/GenBank/DDBJ whole genome shotgun (WGS) entry which is preliminary data.</text>
</comment>
<feature type="domain" description="DnaB/C C-terminal" evidence="2">
    <location>
        <begin position="268"/>
        <end position="339"/>
    </location>
</feature>
<keyword evidence="4" id="KW-0347">Helicase</keyword>
<evidence type="ECO:0000256" key="1">
    <source>
        <dbReference type="ARBA" id="ARBA00093462"/>
    </source>
</evidence>
<keyword evidence="4" id="KW-0067">ATP-binding</keyword>
<gene>
    <name evidence="4" type="ORF">GHI93_08670</name>
</gene>
<keyword evidence="4" id="KW-0547">Nucleotide-binding</keyword>
<dbReference type="Proteomes" id="UP000439550">
    <property type="component" value="Unassembled WGS sequence"/>
</dbReference>
<name>A0A7X2D0K4_9LACT</name>
<dbReference type="OrthoDB" id="2082007at2"/>
<keyword evidence="5" id="KW-1185">Reference proteome</keyword>
<dbReference type="GO" id="GO:0004386">
    <property type="term" value="F:helicase activity"/>
    <property type="evidence" value="ECO:0007669"/>
    <property type="project" value="UniProtKB-KW"/>
</dbReference>
<dbReference type="RefSeq" id="WP_153496666.1">
    <property type="nucleotide sequence ID" value="NZ_CBCRWP010000010.1"/>
</dbReference>
<dbReference type="InterPro" id="IPR058660">
    <property type="entry name" value="WHD_DnaB"/>
</dbReference>
<dbReference type="Pfam" id="PF07261">
    <property type="entry name" value="DnaB_2"/>
    <property type="match status" value="1"/>
</dbReference>
<dbReference type="EMBL" id="WITJ01000011">
    <property type="protein sequence ID" value="MQW39999.1"/>
    <property type="molecule type" value="Genomic_DNA"/>
</dbReference>
<comment type="similarity">
    <text evidence="1">Belongs to the DnaB/DnaD family.</text>
</comment>
<dbReference type="InterPro" id="IPR006343">
    <property type="entry name" value="DnaB/C_C"/>
</dbReference>
<sequence>MLAGDRFVVVSTDRISFDADTFTKLYLPIIGRDAYALYQVLKISDSGKITFFLEYLNFGPNQFEAALDHLSALDLIKVYDHHAEFYIEMQSPKTYDAFMKDDLLKQLLWSKIDQNRFTQAFVSTDKKTKGQEISKKFYEIYHPQGNESFASQPISDVKKDEESFNMGAFELAMKDQKMTFSHENQDKLMLYQLAQRFDKSWYDLFTLAKTTQNPDATMNGARLAQQLSALTEPSSVLTAVEKPVEELIRVAKMHVSKPDGSDGPIQFLQQLRKNTGGTTSSGELRLLNELKVQSIPDEVQNIMLHYVLVQRKNPTLNAAFLHQLANECLQNQVFTAQKAVTWFMNREKRQKEKQTKFERNPRVVKKSPEWSNANYVEHTTSETKAKFAELQKKMRKENGNGIHR</sequence>
<evidence type="ECO:0000313" key="4">
    <source>
        <dbReference type="EMBL" id="MQW39999.1"/>
    </source>
</evidence>
<evidence type="ECO:0000259" key="2">
    <source>
        <dbReference type="Pfam" id="PF07261"/>
    </source>
</evidence>
<dbReference type="Pfam" id="PF25888">
    <property type="entry name" value="WHD_DnaB"/>
    <property type="match status" value="1"/>
</dbReference>
<evidence type="ECO:0000259" key="3">
    <source>
        <dbReference type="Pfam" id="PF25888"/>
    </source>
</evidence>
<reference evidence="4 5" key="1">
    <citation type="submission" date="2019-10" db="EMBL/GenBank/DDBJ databases">
        <authorList>
            <person name="Dong K."/>
        </authorList>
    </citation>
    <scope>NUCLEOTIDE SEQUENCE [LARGE SCALE GENOMIC DNA]</scope>
    <source>
        <strain evidence="4 5">DSM 28960</strain>
    </source>
</reference>
<evidence type="ECO:0000313" key="5">
    <source>
        <dbReference type="Proteomes" id="UP000439550"/>
    </source>
</evidence>
<accession>A0A7X2D0K4</accession>
<feature type="domain" description="Replicative helicase loading/DNA remodeling protein DnaB N-terminal winged helix" evidence="3">
    <location>
        <begin position="2"/>
        <end position="228"/>
    </location>
</feature>
<keyword evidence="4" id="KW-0378">Hydrolase</keyword>
<protein>
    <submittedName>
        <fullName evidence="4">Helicase DnaB</fullName>
    </submittedName>
</protein>
<organism evidence="4 5">
    <name type="scientific">Lactococcus hircilactis</name>
    <dbReference type="NCBI Taxonomy" id="1494462"/>
    <lineage>
        <taxon>Bacteria</taxon>
        <taxon>Bacillati</taxon>
        <taxon>Bacillota</taxon>
        <taxon>Bacilli</taxon>
        <taxon>Lactobacillales</taxon>
        <taxon>Streptococcaceae</taxon>
        <taxon>Lactococcus</taxon>
    </lineage>
</organism>
<dbReference type="AlphaFoldDB" id="A0A7X2D0K4"/>